<dbReference type="PANTHER" id="PTHR12788">
    <property type="entry name" value="PROTEIN-TYROSINE SULFOTRANSFERASE 2"/>
    <property type="match status" value="1"/>
</dbReference>
<reference evidence="2 3" key="1">
    <citation type="submission" date="2024-05" db="EMBL/GenBank/DDBJ databases">
        <authorList>
            <person name="Liu Q."/>
            <person name="Xin Y.-H."/>
        </authorList>
    </citation>
    <scope>NUCLEOTIDE SEQUENCE [LARGE SCALE GENOMIC DNA]</scope>
    <source>
        <strain evidence="2 3">CGMCC 1.10181</strain>
    </source>
</reference>
<proteinExistence type="predicted"/>
<dbReference type="PANTHER" id="PTHR12788:SF10">
    <property type="entry name" value="PROTEIN-TYROSINE SULFOTRANSFERASE"/>
    <property type="match status" value="1"/>
</dbReference>
<accession>A0ABU9Y4Z8</accession>
<dbReference type="Pfam" id="PF13469">
    <property type="entry name" value="Sulfotransfer_3"/>
    <property type="match status" value="1"/>
</dbReference>
<sequence>MNTQIPIGAPAQLEQEIARLRRMQDDGRHEAVLAQLCAPFAAWPEARDLLLIEAVSLRHLGRIDEALASVDRLALHHPRFSLMHQERGLCHVARKDAPAAIAALLEAVNINLALPMSWKMLAGLYRITGDTDNAAIAAGHVAALQALPPPVVAATALFFDGDLAPAEAMIRAFLLAHGDHPEAMRLLAKIGLAHKVYDDAELLLAGVLEMMPDHRAARFEYAQALTYRHKYAEARAALAPLLAAEPTSHDFRELASTIAVGLGRHDEAIALYRAMLAQIAAAPAGQRDAGISVQARADLNLWLGHALKTVGELLEAIAAYRASIAARPDFGDAWWSLANLKRYFFTDAEITSMRAVEALSSTAAIDRVHLCFALGKALEDRGEIADSWLHYERGNALQRAESRYRPEILETNTRQQIAVCTSAFFENRAGWGIPDRDPIFILGLPRSGSTLIEQILASHSQVEGTQELADVQRIVLDLQGRDPGLDNPRYPAVLADLTRDDIDAFGRRYRDDTRVYRSGRSFFIDKMPNNFRHIGLIHLMLPNATIIDARRDPISCCFSNLKQLFAQGQEFSYGVDDIARYYRTYLDLMEHWDRVLPGRVLRVQHEDVVDDLDGSVRRILDHVGLDFEAACIAFHQNRRSVRTPSSEQVRQPIFRDGLDQWKKYEPWLEPLKEALGDAMVRYRS</sequence>
<gene>
    <name evidence="2" type="ORF">ABC974_14610</name>
</gene>
<dbReference type="EMBL" id="JBDIME010000012">
    <property type="protein sequence ID" value="MEN2790869.1"/>
    <property type="molecule type" value="Genomic_DNA"/>
</dbReference>
<dbReference type="Proteomes" id="UP001419910">
    <property type="component" value="Unassembled WGS sequence"/>
</dbReference>
<dbReference type="Pfam" id="PF13432">
    <property type="entry name" value="TPR_16"/>
    <property type="match status" value="2"/>
</dbReference>
<dbReference type="Gene3D" id="1.25.40.10">
    <property type="entry name" value="Tetratricopeptide repeat domain"/>
    <property type="match status" value="3"/>
</dbReference>
<evidence type="ECO:0000313" key="3">
    <source>
        <dbReference type="Proteomes" id="UP001419910"/>
    </source>
</evidence>
<dbReference type="SUPFAM" id="SSF48452">
    <property type="entry name" value="TPR-like"/>
    <property type="match status" value="2"/>
</dbReference>
<dbReference type="InterPro" id="IPR027417">
    <property type="entry name" value="P-loop_NTPase"/>
</dbReference>
<dbReference type="SUPFAM" id="SSF52540">
    <property type="entry name" value="P-loop containing nucleoside triphosphate hydrolases"/>
    <property type="match status" value="1"/>
</dbReference>
<comment type="caution">
    <text evidence="2">The sequence shown here is derived from an EMBL/GenBank/DDBJ whole genome shotgun (WGS) entry which is preliminary data.</text>
</comment>
<name>A0ABU9Y4Z8_9SPHN</name>
<dbReference type="RefSeq" id="WP_343891119.1">
    <property type="nucleotide sequence ID" value="NZ_BAAAEH010000039.1"/>
</dbReference>
<dbReference type="Gene3D" id="3.40.50.300">
    <property type="entry name" value="P-loop containing nucleotide triphosphate hydrolases"/>
    <property type="match status" value="1"/>
</dbReference>
<protein>
    <submittedName>
        <fullName evidence="2">Sulfotransferase</fullName>
    </submittedName>
</protein>
<evidence type="ECO:0000313" key="2">
    <source>
        <dbReference type="EMBL" id="MEN2790869.1"/>
    </source>
</evidence>
<dbReference type="InterPro" id="IPR026634">
    <property type="entry name" value="TPST-like"/>
</dbReference>
<keyword evidence="3" id="KW-1185">Reference proteome</keyword>
<organism evidence="2 3">
    <name type="scientific">Sphingomonas oligophenolica</name>
    <dbReference type="NCBI Taxonomy" id="301154"/>
    <lineage>
        <taxon>Bacteria</taxon>
        <taxon>Pseudomonadati</taxon>
        <taxon>Pseudomonadota</taxon>
        <taxon>Alphaproteobacteria</taxon>
        <taxon>Sphingomonadales</taxon>
        <taxon>Sphingomonadaceae</taxon>
        <taxon>Sphingomonas</taxon>
    </lineage>
</organism>
<keyword evidence="1" id="KW-0808">Transferase</keyword>
<dbReference type="Pfam" id="PF14559">
    <property type="entry name" value="TPR_19"/>
    <property type="match status" value="1"/>
</dbReference>
<evidence type="ECO:0000256" key="1">
    <source>
        <dbReference type="ARBA" id="ARBA00022679"/>
    </source>
</evidence>
<dbReference type="InterPro" id="IPR011990">
    <property type="entry name" value="TPR-like_helical_dom_sf"/>
</dbReference>